<dbReference type="PANTHER" id="PTHR34978:SF3">
    <property type="entry name" value="SLR0241 PROTEIN"/>
    <property type="match status" value="1"/>
</dbReference>
<dbReference type="EMBL" id="FNDX01000002">
    <property type="protein sequence ID" value="SDH95278.1"/>
    <property type="molecule type" value="Genomic_DNA"/>
</dbReference>
<feature type="transmembrane region" description="Helical" evidence="1">
    <location>
        <begin position="12"/>
        <end position="35"/>
    </location>
</feature>
<feature type="transmembrane region" description="Helical" evidence="1">
    <location>
        <begin position="63"/>
        <end position="85"/>
    </location>
</feature>
<keyword evidence="1" id="KW-0472">Membrane</keyword>
<dbReference type="Pfam" id="PF05569">
    <property type="entry name" value="Peptidase_M56"/>
    <property type="match status" value="1"/>
</dbReference>
<sequence length="290" mass="33935">MSSHRLRLPQQTKLALLFLWVTTIAVVVALGYNVVHQVQDIPFKSDLSRFLNMLVVDTLANHIIWEIILSGLVVFCLTVTGKHIIHQFRMHYKWKRYVSAKKIQCITNPVIKSFRDKNIRVLIIEESAWIAMTVGFFRPVIVVSTSMIERFQDNELTAILYHEYYHYKSFHPLQLFIMHMTGQALAFLPVIKEIVHHYQIWMELLADRYAARQMGSEVPLAEVLLSITRQQRLDVPVFSVHFANEAVNYRLIQLIDSKHELNVPLFNWSKMILSIAVLQIIFIIFINYCI</sequence>
<dbReference type="AlphaFoldDB" id="A0A1G8GLI9"/>
<name>A0A1G8GLI9_9BACL</name>
<dbReference type="InterPro" id="IPR052173">
    <property type="entry name" value="Beta-lactam_resp_regulator"/>
</dbReference>
<organism evidence="3 4">
    <name type="scientific">Paenibacillus typhae</name>
    <dbReference type="NCBI Taxonomy" id="1174501"/>
    <lineage>
        <taxon>Bacteria</taxon>
        <taxon>Bacillati</taxon>
        <taxon>Bacillota</taxon>
        <taxon>Bacilli</taxon>
        <taxon>Bacillales</taxon>
        <taxon>Paenibacillaceae</taxon>
        <taxon>Paenibacillus</taxon>
    </lineage>
</organism>
<evidence type="ECO:0000313" key="3">
    <source>
        <dbReference type="EMBL" id="SDH95278.1"/>
    </source>
</evidence>
<dbReference type="Gene3D" id="3.30.2010.10">
    <property type="entry name" value="Metalloproteases ('zincins'), catalytic domain"/>
    <property type="match status" value="1"/>
</dbReference>
<evidence type="ECO:0000313" key="4">
    <source>
        <dbReference type="Proteomes" id="UP000199050"/>
    </source>
</evidence>
<dbReference type="InterPro" id="IPR008756">
    <property type="entry name" value="Peptidase_M56"/>
</dbReference>
<dbReference type="CDD" id="cd07326">
    <property type="entry name" value="M56_BlaR1_MecR1_like"/>
    <property type="match status" value="1"/>
</dbReference>
<dbReference type="PANTHER" id="PTHR34978">
    <property type="entry name" value="POSSIBLE SENSOR-TRANSDUCER PROTEIN BLAR"/>
    <property type="match status" value="1"/>
</dbReference>
<dbReference type="OrthoDB" id="2448482at2"/>
<feature type="transmembrane region" description="Helical" evidence="1">
    <location>
        <begin position="271"/>
        <end position="289"/>
    </location>
</feature>
<gene>
    <name evidence="3" type="ORF">SAMN05216192_102133</name>
</gene>
<evidence type="ECO:0000256" key="1">
    <source>
        <dbReference type="SAM" id="Phobius"/>
    </source>
</evidence>
<dbReference type="Proteomes" id="UP000199050">
    <property type="component" value="Unassembled WGS sequence"/>
</dbReference>
<keyword evidence="4" id="KW-1185">Reference proteome</keyword>
<dbReference type="STRING" id="1174501.SAMN05216192_102133"/>
<feature type="domain" description="Peptidase M56" evidence="2">
    <location>
        <begin position="62"/>
        <end position="251"/>
    </location>
</feature>
<keyword evidence="1" id="KW-0812">Transmembrane</keyword>
<proteinExistence type="predicted"/>
<reference evidence="4" key="1">
    <citation type="submission" date="2016-10" db="EMBL/GenBank/DDBJ databases">
        <authorList>
            <person name="Varghese N."/>
            <person name="Submissions S."/>
        </authorList>
    </citation>
    <scope>NUCLEOTIDE SEQUENCE [LARGE SCALE GENOMIC DNA]</scope>
    <source>
        <strain evidence="4">CGMCC 1.11012</strain>
    </source>
</reference>
<keyword evidence="1" id="KW-1133">Transmembrane helix</keyword>
<dbReference type="RefSeq" id="WP_090711817.1">
    <property type="nucleotide sequence ID" value="NZ_CBCSKY010000013.1"/>
</dbReference>
<evidence type="ECO:0000259" key="2">
    <source>
        <dbReference type="Pfam" id="PF05569"/>
    </source>
</evidence>
<protein>
    <submittedName>
        <fullName evidence="3">BlaR1 peptidase M56</fullName>
    </submittedName>
</protein>
<accession>A0A1G8GLI9</accession>